<dbReference type="Pfam" id="PF00652">
    <property type="entry name" value="Ricin_B_lectin"/>
    <property type="match status" value="1"/>
</dbReference>
<evidence type="ECO:0000313" key="3">
    <source>
        <dbReference type="EMBL" id="MDT0464195.1"/>
    </source>
</evidence>
<feature type="domain" description="Ricin B lectin" evidence="2">
    <location>
        <begin position="384"/>
        <end position="514"/>
    </location>
</feature>
<evidence type="ECO:0000313" key="4">
    <source>
        <dbReference type="Proteomes" id="UP001183809"/>
    </source>
</evidence>
<comment type="caution">
    <text evidence="3">The sequence shown here is derived from an EMBL/GenBank/DDBJ whole genome shotgun (WGS) entry which is preliminary data.</text>
</comment>
<feature type="region of interest" description="Disordered" evidence="1">
    <location>
        <begin position="504"/>
        <end position="556"/>
    </location>
</feature>
<keyword evidence="4" id="KW-1185">Reference proteome</keyword>
<dbReference type="RefSeq" id="WP_311695262.1">
    <property type="nucleotide sequence ID" value="NZ_JAVREY010000013.1"/>
</dbReference>
<gene>
    <name evidence="3" type="ORF">RM764_14370</name>
</gene>
<dbReference type="SMART" id="SM00458">
    <property type="entry name" value="RICIN"/>
    <property type="match status" value="1"/>
</dbReference>
<feature type="region of interest" description="Disordered" evidence="1">
    <location>
        <begin position="275"/>
        <end position="312"/>
    </location>
</feature>
<dbReference type="SUPFAM" id="SSF50370">
    <property type="entry name" value="Ricin B-like lectins"/>
    <property type="match status" value="1"/>
</dbReference>
<proteinExistence type="predicted"/>
<dbReference type="InterPro" id="IPR035992">
    <property type="entry name" value="Ricin_B-like_lectins"/>
</dbReference>
<evidence type="ECO:0000259" key="2">
    <source>
        <dbReference type="SMART" id="SM00458"/>
    </source>
</evidence>
<dbReference type="PROSITE" id="PS50231">
    <property type="entry name" value="RICIN_B_LECTIN"/>
    <property type="match status" value="1"/>
</dbReference>
<dbReference type="EMBL" id="JAVREY010000013">
    <property type="protein sequence ID" value="MDT0464195.1"/>
    <property type="molecule type" value="Genomic_DNA"/>
</dbReference>
<dbReference type="InterPro" id="IPR000772">
    <property type="entry name" value="Ricin_B_lectin"/>
</dbReference>
<accession>A0ABU2TTA9</accession>
<protein>
    <submittedName>
        <fullName evidence="3">RICIN domain-containing protein</fullName>
    </submittedName>
</protein>
<feature type="region of interest" description="Disordered" evidence="1">
    <location>
        <begin position="352"/>
        <end position="386"/>
    </location>
</feature>
<sequence>MHTPHPPRPSYAPRPGLALGESDEVLASRLRGRPVGEVPEPVALLMARHWQPAHEYAVICLASSADIASMVTATAFHRILGQLMRSASAGALRPRILVAVRDTVGDWAADERISEVLRELRKPAGGRGMRAAKSLTPENRVLAQRAFEALPELDQCLLWHIEVEAEDVSVPAALLGMTPGAAAGALEQARDQFRAGCVRAHRELAPTDECRFHNRLLDVPLRRGGALLPDVQQHLFECPYCRSAAEQLSHFEGGLGGLLAEAVLGWGARRYLDSRPGRTPSRAAARTGSGPGGRHAGGGRRRLLSRIPSQGRRFLTDERNTRALLTGVGFTAAVALASLLVAGMWSDDGGADPVASTSASGRTGTLSAGPDSAPPPGAAGQSVAPQRTRLRNVAAGLCLDVRGTVRAGADTRLAACTTAWTQQWSYESDGLLRSVADPGLCLDSRATDGVVTLAQCVDAGETGADDVRYDLTVRGELLPRRAENLAVAPASTDPDTDVVVKARDGSDTQRWTTDGQSAAPRSLSIAGTDEQPTTPVPHGSDPARTRSPRTTALSPA</sequence>
<dbReference type="Gene3D" id="2.80.10.50">
    <property type="match status" value="1"/>
</dbReference>
<dbReference type="Proteomes" id="UP001183809">
    <property type="component" value="Unassembled WGS sequence"/>
</dbReference>
<evidence type="ECO:0000256" key="1">
    <source>
        <dbReference type="SAM" id="MobiDB-lite"/>
    </source>
</evidence>
<organism evidence="3 4">
    <name type="scientific">Streptomyces gibsoniae</name>
    <dbReference type="NCBI Taxonomy" id="3075529"/>
    <lineage>
        <taxon>Bacteria</taxon>
        <taxon>Bacillati</taxon>
        <taxon>Actinomycetota</taxon>
        <taxon>Actinomycetes</taxon>
        <taxon>Kitasatosporales</taxon>
        <taxon>Streptomycetaceae</taxon>
        <taxon>Streptomyces</taxon>
    </lineage>
</organism>
<reference evidence="4" key="1">
    <citation type="submission" date="2023-07" db="EMBL/GenBank/DDBJ databases">
        <title>30 novel species of actinomycetes from the DSMZ collection.</title>
        <authorList>
            <person name="Nouioui I."/>
        </authorList>
    </citation>
    <scope>NUCLEOTIDE SEQUENCE [LARGE SCALE GENOMIC DNA]</scope>
    <source>
        <strain evidence="4">DSM 41699</strain>
    </source>
</reference>
<name>A0ABU2TTA9_9ACTN</name>
<feature type="compositionally biased region" description="Polar residues" evidence="1">
    <location>
        <begin position="355"/>
        <end position="366"/>
    </location>
</feature>